<evidence type="ECO:0000256" key="9">
    <source>
        <dbReference type="ARBA" id="ARBA00023125"/>
    </source>
</evidence>
<dbReference type="GO" id="GO:0005524">
    <property type="term" value="F:ATP binding"/>
    <property type="evidence" value="ECO:0007669"/>
    <property type="project" value="UniProtKB-KW"/>
</dbReference>
<name>A0A976MCN1_THEOR</name>
<dbReference type="SMART" id="SM00350">
    <property type="entry name" value="MCM"/>
    <property type="match status" value="1"/>
</dbReference>
<dbReference type="Gene3D" id="3.40.50.300">
    <property type="entry name" value="P-loop containing nucleotide triphosphate hydrolases"/>
    <property type="match status" value="1"/>
</dbReference>
<dbReference type="InterPro" id="IPR033762">
    <property type="entry name" value="MCM_OB"/>
</dbReference>
<dbReference type="InterPro" id="IPR041562">
    <property type="entry name" value="MCM_lid"/>
</dbReference>
<evidence type="ECO:0000313" key="14">
    <source>
        <dbReference type="Proteomes" id="UP000244811"/>
    </source>
</evidence>
<dbReference type="PANTHER" id="PTHR11630">
    <property type="entry name" value="DNA REPLICATION LICENSING FACTOR MCM FAMILY MEMBER"/>
    <property type="match status" value="1"/>
</dbReference>
<dbReference type="GO" id="GO:0017116">
    <property type="term" value="F:single-stranded DNA helicase activity"/>
    <property type="evidence" value="ECO:0007669"/>
    <property type="project" value="TreeGrafter"/>
</dbReference>
<keyword evidence="9" id="KW-0238">DNA-binding</keyword>
<accession>A0A976MCN1</accession>
<evidence type="ECO:0000256" key="4">
    <source>
        <dbReference type="ARBA" id="ARBA00022705"/>
    </source>
</evidence>
<evidence type="ECO:0000256" key="5">
    <source>
        <dbReference type="ARBA" id="ARBA00022741"/>
    </source>
</evidence>
<dbReference type="InterPro" id="IPR001208">
    <property type="entry name" value="MCM_dom"/>
</dbReference>
<dbReference type="Pfam" id="PF14551">
    <property type="entry name" value="MCM_N"/>
    <property type="match status" value="1"/>
</dbReference>
<feature type="region of interest" description="Disordered" evidence="11">
    <location>
        <begin position="1"/>
        <end position="22"/>
    </location>
</feature>
<feature type="domain" description="MCM C-terminal AAA(+) ATPase" evidence="12">
    <location>
        <begin position="472"/>
        <end position="689"/>
    </location>
</feature>
<keyword evidence="8" id="KW-0067">ATP-binding</keyword>
<sequence>MDNRRTQDLDSDDEVYDQEEYDRDDYFVAEGIRDEEEEQAELEGEDLYEDETGFVVGQRDLEREMRGFARLGMTKVDEYDPDLLDDSEYVDDPRARRAAERRMRYEARMRGRTAEGDRSVHQRLWRYVLNVEDDDVDVNLFERINERVTRRRTDAPGEYENVPELSKLDEAKAVLSVNPTEVTFDDKYQNALDCCFRYFLFKFSLDGSHDLYYFNKVRTMIREDKSTLRIAAGHLMKFHCENLVRWLEFRPSDVFPILHDCLTYETHRLKPDLYRGRYSKVAVTEWPFTKHLGQLRSSELNTLLSVSGIVIRRGSVMPRLRVLYLKCTTCDSSLSELPIYFSDVVKPVFPKKCPYCQSTGFTLDRINTAYTDYQKITIQEPPSNVPAGRTPRQKTVILTGDLVDSVKPGDLVDVLGIYKTRYDVGLNIKHGFPILYTELEANNVERQDDTLSFDITDEDLAEIKELSKDPCIRERLIASVAPTLWGHKPAKAAVLSALFGGVPKGSTNVGFQANSFEPSSHRIRGDINVLLVGDPGLGKSQLLQYVHKTASRSILTTGKGASAVGLTAGVRKDPVTGEWSLEGGALVLADEGFCVIDEFDKMTDKDRVSIHEAMEQQSISISKAGIVTSLRARCSVIAAANPKFGRYEPGLTFKENVDFTDPILSRFDLIMVMRDIPNIEEDLLLSEYVITNHQLLHPGLDDVEDYENVLKELKNTLLSSSIVYPVPYDLFKKYVYYARKNVHPTIAQEHYSQIEGKLSGVYSKIRQRTFGGGYPLTLRHIESIIRISEANAKMRLSNRITSEDVDVAIAMLLESYISSQKYSVATRLSMEFTRYRTLFTGNDELLTQLLRDSLQRQLEVAIRKRYVYRMHRRAEEGYGDAEDERAALEAEQELEKEPPVINVELFLRIASRYKFARERVERWMHSGQFKRHFKLGLNEQGQEVITSNTVEA</sequence>
<feature type="compositionally biased region" description="Acidic residues" evidence="11">
    <location>
        <begin position="9"/>
        <end position="22"/>
    </location>
</feature>
<evidence type="ECO:0000256" key="6">
    <source>
        <dbReference type="ARBA" id="ARBA00022801"/>
    </source>
</evidence>
<evidence type="ECO:0000256" key="2">
    <source>
        <dbReference type="ARBA" id="ARBA00012551"/>
    </source>
</evidence>
<dbReference type="PROSITE" id="PS50051">
    <property type="entry name" value="MCM_2"/>
    <property type="match status" value="1"/>
</dbReference>
<dbReference type="Pfam" id="PF00493">
    <property type="entry name" value="MCM"/>
    <property type="match status" value="1"/>
</dbReference>
<protein>
    <recommendedName>
        <fullName evidence="3">DNA replication licensing factor MCM2</fullName>
        <ecNumber evidence="2">3.6.4.12</ecNumber>
    </recommendedName>
</protein>
<comment type="similarity">
    <text evidence="1">Belongs to the MCM family.</text>
</comment>
<evidence type="ECO:0000256" key="7">
    <source>
        <dbReference type="ARBA" id="ARBA00022806"/>
    </source>
</evidence>
<dbReference type="Gene3D" id="2.20.28.10">
    <property type="match status" value="1"/>
</dbReference>
<evidence type="ECO:0000313" key="13">
    <source>
        <dbReference type="EMBL" id="UKK01989.2"/>
    </source>
</evidence>
<dbReference type="GO" id="GO:0005634">
    <property type="term" value="C:nucleus"/>
    <property type="evidence" value="ECO:0007669"/>
    <property type="project" value="InterPro"/>
</dbReference>
<dbReference type="GO" id="GO:0043138">
    <property type="term" value="F:3'-5' DNA helicase activity"/>
    <property type="evidence" value="ECO:0007669"/>
    <property type="project" value="TreeGrafter"/>
</dbReference>
<dbReference type="InterPro" id="IPR027925">
    <property type="entry name" value="MCM_N"/>
</dbReference>
<evidence type="ECO:0000256" key="8">
    <source>
        <dbReference type="ARBA" id="ARBA00022840"/>
    </source>
</evidence>
<dbReference type="GO" id="GO:0003697">
    <property type="term" value="F:single-stranded DNA binding"/>
    <property type="evidence" value="ECO:0007669"/>
    <property type="project" value="TreeGrafter"/>
</dbReference>
<keyword evidence="5" id="KW-0547">Nucleotide-binding</keyword>
<dbReference type="SMART" id="SM00382">
    <property type="entry name" value="AAA"/>
    <property type="match status" value="1"/>
</dbReference>
<dbReference type="PRINTS" id="PR01657">
    <property type="entry name" value="MCMFAMILY"/>
</dbReference>
<dbReference type="PANTHER" id="PTHR11630:SF44">
    <property type="entry name" value="DNA REPLICATION LICENSING FACTOR MCM2"/>
    <property type="match status" value="1"/>
</dbReference>
<dbReference type="GO" id="GO:0016787">
    <property type="term" value="F:hydrolase activity"/>
    <property type="evidence" value="ECO:0007669"/>
    <property type="project" value="UniProtKB-KW"/>
</dbReference>
<dbReference type="SUPFAM" id="SSF52540">
    <property type="entry name" value="P-loop containing nucleoside triphosphate hydrolases"/>
    <property type="match status" value="1"/>
</dbReference>
<keyword evidence="7" id="KW-0347">Helicase</keyword>
<gene>
    <name evidence="13" type="ORF">MACK_001343</name>
</gene>
<dbReference type="InterPro" id="IPR031327">
    <property type="entry name" value="MCM"/>
</dbReference>
<dbReference type="FunFam" id="3.40.50.300:FF:001141">
    <property type="entry name" value="DNA helicase"/>
    <property type="match status" value="1"/>
</dbReference>
<dbReference type="GO" id="GO:0000727">
    <property type="term" value="P:double-strand break repair via break-induced replication"/>
    <property type="evidence" value="ECO:0007669"/>
    <property type="project" value="TreeGrafter"/>
</dbReference>
<dbReference type="PRINTS" id="PR01658">
    <property type="entry name" value="MCMPROTEIN2"/>
</dbReference>
<keyword evidence="6 13" id="KW-0378">Hydrolase</keyword>
<evidence type="ECO:0000259" key="12">
    <source>
        <dbReference type="PROSITE" id="PS50051"/>
    </source>
</evidence>
<keyword evidence="10" id="KW-0131">Cell cycle</keyword>
<dbReference type="InterPro" id="IPR027417">
    <property type="entry name" value="P-loop_NTPase"/>
</dbReference>
<keyword evidence="4" id="KW-0235">DNA replication</keyword>
<dbReference type="Proteomes" id="UP000244811">
    <property type="component" value="Chromosome 2"/>
</dbReference>
<evidence type="ECO:0000256" key="11">
    <source>
        <dbReference type="SAM" id="MobiDB-lite"/>
    </source>
</evidence>
<dbReference type="GO" id="GO:0042555">
    <property type="term" value="C:MCM complex"/>
    <property type="evidence" value="ECO:0007669"/>
    <property type="project" value="InterPro"/>
</dbReference>
<evidence type="ECO:0000256" key="3">
    <source>
        <dbReference type="ARBA" id="ARBA00018925"/>
    </source>
</evidence>
<dbReference type="Pfam" id="PF17855">
    <property type="entry name" value="MCM_lid"/>
    <property type="match status" value="1"/>
</dbReference>
<dbReference type="GO" id="GO:1902975">
    <property type="term" value="P:mitotic DNA replication initiation"/>
    <property type="evidence" value="ECO:0007669"/>
    <property type="project" value="TreeGrafter"/>
</dbReference>
<proteinExistence type="inferred from homology"/>
<dbReference type="Pfam" id="PF17207">
    <property type="entry name" value="MCM_OB"/>
    <property type="match status" value="1"/>
</dbReference>
<evidence type="ECO:0000256" key="1">
    <source>
        <dbReference type="ARBA" id="ARBA00008010"/>
    </source>
</evidence>
<dbReference type="InterPro" id="IPR012340">
    <property type="entry name" value="NA-bd_OB-fold"/>
</dbReference>
<dbReference type="EC" id="3.6.4.12" evidence="2"/>
<dbReference type="AlphaFoldDB" id="A0A976MCN1"/>
<dbReference type="Gene3D" id="2.40.50.140">
    <property type="entry name" value="Nucleic acid-binding proteins"/>
    <property type="match status" value="1"/>
</dbReference>
<organism evidence="13 14">
    <name type="scientific">Theileria orientalis</name>
    <dbReference type="NCBI Taxonomy" id="68886"/>
    <lineage>
        <taxon>Eukaryota</taxon>
        <taxon>Sar</taxon>
        <taxon>Alveolata</taxon>
        <taxon>Apicomplexa</taxon>
        <taxon>Aconoidasida</taxon>
        <taxon>Piroplasmida</taxon>
        <taxon>Theileriidae</taxon>
        <taxon>Theileria</taxon>
    </lineage>
</organism>
<dbReference type="InterPro" id="IPR008045">
    <property type="entry name" value="MCM2"/>
</dbReference>
<dbReference type="EMBL" id="CP056071">
    <property type="protein sequence ID" value="UKK01989.2"/>
    <property type="molecule type" value="Genomic_DNA"/>
</dbReference>
<dbReference type="SUPFAM" id="SSF50249">
    <property type="entry name" value="Nucleic acid-binding proteins"/>
    <property type="match status" value="1"/>
</dbReference>
<dbReference type="InterPro" id="IPR003593">
    <property type="entry name" value="AAA+_ATPase"/>
</dbReference>
<dbReference type="Gene3D" id="3.30.1640.10">
    <property type="entry name" value="mini-chromosome maintenance (MCM) complex, chain A, domain 1"/>
    <property type="match status" value="1"/>
</dbReference>
<reference evidence="13" key="1">
    <citation type="submission" date="2022-07" db="EMBL/GenBank/DDBJ databases">
        <title>Evaluation of T. orientalis genome assembly methods using nanopore sequencing and analysis of variation between genomes.</title>
        <authorList>
            <person name="Yam J."/>
            <person name="Micallef M.L."/>
            <person name="Liu M."/>
            <person name="Djordjevic S.P."/>
            <person name="Bogema D.R."/>
            <person name="Jenkins C."/>
        </authorList>
    </citation>
    <scope>NUCLEOTIDE SEQUENCE</scope>
    <source>
        <strain evidence="13">Goon Nure</strain>
    </source>
</reference>
<evidence type="ECO:0000256" key="10">
    <source>
        <dbReference type="ARBA" id="ARBA00023306"/>
    </source>
</evidence>